<protein>
    <submittedName>
        <fullName evidence="1">Uncharacterized protein</fullName>
    </submittedName>
</protein>
<sequence>MSGFDSCRWSYRGQQTFPSWGKVSCGATATALTVVFAAFGAARAENECGRPEDGVITCSPSNYAADTEGSIIYCLTQDDQSPQADPFP</sequence>
<name>A0A165AH92_9SYNE</name>
<evidence type="ECO:0000313" key="2">
    <source>
        <dbReference type="Proteomes" id="UP000182631"/>
    </source>
</evidence>
<dbReference type="AlphaFoldDB" id="A0A165AH92"/>
<accession>A0A165AH92</accession>
<keyword evidence="2" id="KW-1185">Reference proteome</keyword>
<evidence type="ECO:0000313" key="1">
    <source>
        <dbReference type="EMBL" id="SAY40054.1"/>
    </source>
</evidence>
<dbReference type="EMBL" id="FITM01000086">
    <property type="protein sequence ID" value="SAY40054.1"/>
    <property type="molecule type" value="Genomic_DNA"/>
</dbReference>
<proteinExistence type="predicted"/>
<reference evidence="2" key="1">
    <citation type="submission" date="2016-02" db="EMBL/GenBank/DDBJ databases">
        <authorList>
            <person name="liu f."/>
        </authorList>
    </citation>
    <scope>NUCLEOTIDE SEQUENCE [LARGE SCALE GENOMIC DNA]</scope>
</reference>
<dbReference type="Proteomes" id="UP000182631">
    <property type="component" value="Unassembled WGS sequence"/>
</dbReference>
<organism evidence="1 2">
    <name type="scientific">Candidatus Synechococcus spongiarum</name>
    <dbReference type="NCBI Taxonomy" id="431041"/>
    <lineage>
        <taxon>Bacteria</taxon>
        <taxon>Bacillati</taxon>
        <taxon>Cyanobacteriota</taxon>
        <taxon>Cyanophyceae</taxon>
        <taxon>Synechococcales</taxon>
        <taxon>Synechococcaceae</taxon>
        <taxon>Synechococcus</taxon>
    </lineage>
</organism>
<gene>
    <name evidence="1" type="ORF">FLM9_753</name>
</gene>